<feature type="region of interest" description="Disordered" evidence="1">
    <location>
        <begin position="203"/>
        <end position="321"/>
    </location>
</feature>
<sequence length="321" mass="30015">MSVGRLAGIVACTGDATATFSTARATGSDDVGAVRSDADEALAEPPGVPGGSAAARASKVVPGEDRDKGAVGRLGCGETARETVICGSSGSFPGDSSRRRCTGLKTGAPDDGGFSAGPMIERWTGSAAEVRDTDADAELTGVGVSTDAAVGIRSAPSAIRATGRGTSSATGAVSSARGAGTTVVSTAPVSGAFVSAALSAGTGASGSTAVGSTGGGTGVRVSPGSGTIGAPSPSRRGDVPACSVRWTTGSAGRTGSPGGVFPEAAGSMTGGGAGSGSAGTGAVSTERVSTESGSGVEVSTAESSTAAGLSTGDCSIAALGG</sequence>
<name>A0A2P2FZM0_AMYLU</name>
<gene>
    <name evidence="2" type="ORF">BB31_07365</name>
</gene>
<proteinExistence type="predicted"/>
<protein>
    <submittedName>
        <fullName evidence="2">Uncharacterized protein</fullName>
    </submittedName>
</protein>
<keyword evidence="3" id="KW-1185">Reference proteome</keyword>
<feature type="compositionally biased region" description="Gly residues" evidence="1">
    <location>
        <begin position="268"/>
        <end position="279"/>
    </location>
</feature>
<accession>A0A2P2FZM0</accession>
<feature type="compositionally biased region" description="Low complexity" evidence="1">
    <location>
        <begin position="280"/>
        <end position="300"/>
    </location>
</feature>
<feature type="region of interest" description="Disordered" evidence="1">
    <location>
        <begin position="41"/>
        <end position="73"/>
    </location>
</feature>
<evidence type="ECO:0000256" key="1">
    <source>
        <dbReference type="SAM" id="MobiDB-lite"/>
    </source>
</evidence>
<reference evidence="2 3" key="1">
    <citation type="journal article" date="2014" name="Genome Announc.">
        <title>Draft Genome Sequence of Amycolatopsis lurida NRRL 2430, Producer of the Glycopeptide Family Antibiotic Ristocetin.</title>
        <authorList>
            <person name="Kwun M.J."/>
            <person name="Hong H.J."/>
        </authorList>
    </citation>
    <scope>NUCLEOTIDE SEQUENCE [LARGE SCALE GENOMIC DNA]</scope>
    <source>
        <strain evidence="2 3">NRRL 2430</strain>
    </source>
</reference>
<evidence type="ECO:0000313" key="3">
    <source>
        <dbReference type="Proteomes" id="UP000256220"/>
    </source>
</evidence>
<dbReference type="EMBL" id="JFBM01000004">
    <property type="protein sequence ID" value="KFU82145.1"/>
    <property type="molecule type" value="Genomic_DNA"/>
</dbReference>
<dbReference type="Proteomes" id="UP000256220">
    <property type="component" value="Unassembled WGS sequence"/>
</dbReference>
<dbReference type="AlphaFoldDB" id="A0A2P2FZM0"/>
<comment type="caution">
    <text evidence="2">The sequence shown here is derived from an EMBL/GenBank/DDBJ whole genome shotgun (WGS) entry which is preliminary data.</text>
</comment>
<evidence type="ECO:0000313" key="2">
    <source>
        <dbReference type="EMBL" id="KFU82145.1"/>
    </source>
</evidence>
<organism evidence="2 3">
    <name type="scientific">Amycolatopsis lurida NRRL 2430</name>
    <dbReference type="NCBI Taxonomy" id="1460371"/>
    <lineage>
        <taxon>Bacteria</taxon>
        <taxon>Bacillati</taxon>
        <taxon>Actinomycetota</taxon>
        <taxon>Actinomycetes</taxon>
        <taxon>Pseudonocardiales</taxon>
        <taxon>Pseudonocardiaceae</taxon>
        <taxon>Amycolatopsis</taxon>
    </lineage>
</organism>